<dbReference type="InterPro" id="IPR036822">
    <property type="entry name" value="CutC-like_dom_sf"/>
</dbReference>
<dbReference type="PANTHER" id="PTHR12598">
    <property type="entry name" value="COPPER HOMEOSTASIS PROTEIN CUTC"/>
    <property type="match status" value="1"/>
</dbReference>
<evidence type="ECO:0000313" key="3">
    <source>
        <dbReference type="EMBL" id="EKC48736.1"/>
    </source>
</evidence>
<organism evidence="3">
    <name type="scientific">human gut metagenome</name>
    <dbReference type="NCBI Taxonomy" id="408170"/>
    <lineage>
        <taxon>unclassified sequences</taxon>
        <taxon>metagenomes</taxon>
        <taxon>organismal metagenomes</taxon>
    </lineage>
</organism>
<evidence type="ECO:0000256" key="2">
    <source>
        <dbReference type="ARBA" id="ARBA00019014"/>
    </source>
</evidence>
<comment type="similarity">
    <text evidence="1">Belongs to the CutC family.</text>
</comment>
<reference evidence="3" key="1">
    <citation type="journal article" date="2013" name="Environ. Microbiol.">
        <title>Microbiota from the distal guts of lean and obese adolescents exhibit partial functional redundancy besides clear differences in community structure.</title>
        <authorList>
            <person name="Ferrer M."/>
            <person name="Ruiz A."/>
            <person name="Lanza F."/>
            <person name="Haange S.B."/>
            <person name="Oberbach A."/>
            <person name="Till H."/>
            <person name="Bargiela R."/>
            <person name="Campoy C."/>
            <person name="Segura M.T."/>
            <person name="Richter M."/>
            <person name="von Bergen M."/>
            <person name="Seifert J."/>
            <person name="Suarez A."/>
        </authorList>
    </citation>
    <scope>NUCLEOTIDE SEQUENCE</scope>
</reference>
<dbReference type="InterPro" id="IPR005627">
    <property type="entry name" value="CutC-like"/>
</dbReference>
<dbReference type="GO" id="GO:0005507">
    <property type="term" value="F:copper ion binding"/>
    <property type="evidence" value="ECO:0007669"/>
    <property type="project" value="TreeGrafter"/>
</dbReference>
<dbReference type="Gene3D" id="3.20.20.380">
    <property type="entry name" value="Copper homeostasis (CutC) domain"/>
    <property type="match status" value="1"/>
</dbReference>
<protein>
    <recommendedName>
        <fullName evidence="2">Copper homeostasis protein cutC homolog</fullName>
    </recommendedName>
</protein>
<proteinExistence type="inferred from homology"/>
<sequence length="142" mass="15186">EIRTAELVAAAKEMEFTFHRAFDMTCDTNEALEALVRVGCCRVLTSGGRNTAPEGIKNIHSLVKASAGRIAVMAGSGVNASNVKLFADTGVDAIHFSARNLTESRMTYKNPSISMGGVQGIPEYASIGIDPTMIRNILNQLI</sequence>
<dbReference type="SUPFAM" id="SSF110395">
    <property type="entry name" value="CutC-like"/>
    <property type="match status" value="1"/>
</dbReference>
<gene>
    <name evidence="3" type="ORF">LEA_18743</name>
</gene>
<name>K1SN51_9ZZZZ</name>
<evidence type="ECO:0000256" key="1">
    <source>
        <dbReference type="ARBA" id="ARBA00007768"/>
    </source>
</evidence>
<dbReference type="PANTHER" id="PTHR12598:SF0">
    <property type="entry name" value="COPPER HOMEOSTASIS PROTEIN CUTC HOMOLOG"/>
    <property type="match status" value="1"/>
</dbReference>
<comment type="caution">
    <text evidence="3">The sequence shown here is derived from an EMBL/GenBank/DDBJ whole genome shotgun (WGS) entry which is preliminary data.</text>
</comment>
<dbReference type="Pfam" id="PF03932">
    <property type="entry name" value="CutC"/>
    <property type="match status" value="1"/>
</dbReference>
<dbReference type="EMBL" id="AJWY01012869">
    <property type="protein sequence ID" value="EKC48736.1"/>
    <property type="molecule type" value="Genomic_DNA"/>
</dbReference>
<feature type="non-terminal residue" evidence="3">
    <location>
        <position position="1"/>
    </location>
</feature>
<dbReference type="AlphaFoldDB" id="K1SN51"/>
<accession>K1SN51</accession>